<dbReference type="SUPFAM" id="SSF89733">
    <property type="entry name" value="L-sulfolactate dehydrogenase-like"/>
    <property type="match status" value="1"/>
</dbReference>
<keyword evidence="2" id="KW-0560">Oxidoreductase</keyword>
<dbReference type="InterPro" id="IPR043144">
    <property type="entry name" value="Mal/L-sulf/L-lact_DH-like_ah"/>
</dbReference>
<dbReference type="InterPro" id="IPR043143">
    <property type="entry name" value="Mal/L-sulf/L-lact_DH-like_NADP"/>
</dbReference>
<dbReference type="EMBL" id="BSYI01000053">
    <property type="protein sequence ID" value="GMG85158.1"/>
    <property type="molecule type" value="Genomic_DNA"/>
</dbReference>
<evidence type="ECO:0000256" key="2">
    <source>
        <dbReference type="ARBA" id="ARBA00023002"/>
    </source>
</evidence>
<proteinExistence type="inferred from homology"/>
<keyword evidence="4" id="KW-1185">Reference proteome</keyword>
<dbReference type="Proteomes" id="UP001239909">
    <property type="component" value="Unassembled WGS sequence"/>
</dbReference>
<evidence type="ECO:0000313" key="4">
    <source>
        <dbReference type="Proteomes" id="UP001239909"/>
    </source>
</evidence>
<evidence type="ECO:0000313" key="3">
    <source>
        <dbReference type="EMBL" id="GMG85158.1"/>
    </source>
</evidence>
<sequence>MGERLLHPGRLADLLTAILEADGCETREARIVGDHLVDASLRGHDSHGVIRIMRYHQWLRSGRVKANRELRMISDSGAMLHLDGQDGMGQRLSVEATALGIERAQRHGLALVALRRAGHVGRIGAYAEQACAAGLVSIHFVNVAGSRLVAPFGSAGRAISTAPVAIGVPHGDGDDFVLDFATSYVAEGKALVAGTGGKPLPADALITGEGERTADPRALYGPTLDTDVPDPCAGAGALRTMGDHKGSGLALACELLAGALTGNGTNGPADHPFGNGMFSILVRPASLDDLGGFAREVAEYVAYVRDLPPEAGVDRVRIPGDPERERLARRRASGLPVPSPVAEGIAAIAGTLGLAGRLADLDMG</sequence>
<reference evidence="3 4" key="1">
    <citation type="submission" date="2023-04" db="EMBL/GenBank/DDBJ databases">
        <title>Marinoamorphus aggregata gen. nov., sp. Nov., isolate from tissue of brittle star Ophioplocus japonicus.</title>
        <authorList>
            <person name="Kawano K."/>
            <person name="Sawayama S."/>
            <person name="Nakagawa S."/>
        </authorList>
    </citation>
    <scope>NUCLEOTIDE SEQUENCE [LARGE SCALE GENOMIC DNA]</scope>
    <source>
        <strain evidence="3 4">NKW23</strain>
    </source>
</reference>
<dbReference type="Pfam" id="PF02615">
    <property type="entry name" value="Ldh_2"/>
    <property type="match status" value="1"/>
</dbReference>
<accession>A0ABQ6LSV1</accession>
<dbReference type="RefSeq" id="WP_285674420.1">
    <property type="nucleotide sequence ID" value="NZ_BSYI01000053.1"/>
</dbReference>
<dbReference type="Gene3D" id="1.10.1530.10">
    <property type="match status" value="1"/>
</dbReference>
<dbReference type="Gene3D" id="3.30.1370.60">
    <property type="entry name" value="Hypothetical oxidoreductase yiak, domain 2"/>
    <property type="match status" value="1"/>
</dbReference>
<dbReference type="PANTHER" id="PTHR11091">
    <property type="entry name" value="OXIDOREDUCTASE-RELATED"/>
    <property type="match status" value="1"/>
</dbReference>
<evidence type="ECO:0000256" key="1">
    <source>
        <dbReference type="ARBA" id="ARBA00006056"/>
    </source>
</evidence>
<comment type="similarity">
    <text evidence="1">Belongs to the LDH2/MDH2 oxidoreductase family.</text>
</comment>
<dbReference type="InterPro" id="IPR003767">
    <property type="entry name" value="Malate/L-lactate_DH-like"/>
</dbReference>
<dbReference type="InterPro" id="IPR036111">
    <property type="entry name" value="Mal/L-sulfo/L-lacto_DH-like_sf"/>
</dbReference>
<organism evidence="3 4">
    <name type="scientific">Paralimibaculum aggregatum</name>
    <dbReference type="NCBI Taxonomy" id="3036245"/>
    <lineage>
        <taxon>Bacteria</taxon>
        <taxon>Pseudomonadati</taxon>
        <taxon>Pseudomonadota</taxon>
        <taxon>Alphaproteobacteria</taxon>
        <taxon>Rhodobacterales</taxon>
        <taxon>Paracoccaceae</taxon>
        <taxon>Paralimibaculum</taxon>
    </lineage>
</organism>
<gene>
    <name evidence="3" type="ORF">LNKW23_43740</name>
</gene>
<dbReference type="PANTHER" id="PTHR11091:SF0">
    <property type="entry name" value="MALATE DEHYDROGENASE"/>
    <property type="match status" value="1"/>
</dbReference>
<protein>
    <submittedName>
        <fullName evidence="3">Malate/lactate/ureidoglycolate dehydrogenase</fullName>
    </submittedName>
</protein>
<comment type="caution">
    <text evidence="3">The sequence shown here is derived from an EMBL/GenBank/DDBJ whole genome shotgun (WGS) entry which is preliminary data.</text>
</comment>
<name>A0ABQ6LSV1_9RHOB</name>